<evidence type="ECO:0000313" key="2">
    <source>
        <dbReference type="Proteomes" id="UP000799118"/>
    </source>
</evidence>
<accession>A0A6A4GBX0</accession>
<dbReference type="AlphaFoldDB" id="A0A6A4GBX0"/>
<proteinExistence type="predicted"/>
<evidence type="ECO:0008006" key="3">
    <source>
        <dbReference type="Google" id="ProtNLM"/>
    </source>
</evidence>
<keyword evidence="2" id="KW-1185">Reference proteome</keyword>
<sequence>MLILDVKTRWSSTHQMLSRALQYRQAINNFVEENRDLHGAELSVRDWDAIATVADWL</sequence>
<name>A0A6A4GBX0_9AGAR</name>
<dbReference type="Proteomes" id="UP000799118">
    <property type="component" value="Unassembled WGS sequence"/>
</dbReference>
<dbReference type="OrthoDB" id="3264316at2759"/>
<feature type="non-terminal residue" evidence="1">
    <location>
        <position position="57"/>
    </location>
</feature>
<dbReference type="EMBL" id="ML770873">
    <property type="protein sequence ID" value="KAE9382900.1"/>
    <property type="molecule type" value="Genomic_DNA"/>
</dbReference>
<gene>
    <name evidence="1" type="ORF">BT96DRAFT_799316</name>
</gene>
<reference evidence="1" key="1">
    <citation type="journal article" date="2019" name="Environ. Microbiol.">
        <title>Fungal ecological strategies reflected in gene transcription - a case study of two litter decomposers.</title>
        <authorList>
            <person name="Barbi F."/>
            <person name="Kohler A."/>
            <person name="Barry K."/>
            <person name="Baskaran P."/>
            <person name="Daum C."/>
            <person name="Fauchery L."/>
            <person name="Ihrmark K."/>
            <person name="Kuo A."/>
            <person name="LaButti K."/>
            <person name="Lipzen A."/>
            <person name="Morin E."/>
            <person name="Grigoriev I.V."/>
            <person name="Henrissat B."/>
            <person name="Lindahl B."/>
            <person name="Martin F."/>
        </authorList>
    </citation>
    <scope>NUCLEOTIDE SEQUENCE</scope>
    <source>
        <strain evidence="1">JB14</strain>
    </source>
</reference>
<protein>
    <recommendedName>
        <fullName evidence="3">HAT C-terminal dimerisation domain-containing protein</fullName>
    </recommendedName>
</protein>
<dbReference type="InterPro" id="IPR012337">
    <property type="entry name" value="RNaseH-like_sf"/>
</dbReference>
<evidence type="ECO:0000313" key="1">
    <source>
        <dbReference type="EMBL" id="KAE9382900.1"/>
    </source>
</evidence>
<dbReference type="SUPFAM" id="SSF53098">
    <property type="entry name" value="Ribonuclease H-like"/>
    <property type="match status" value="1"/>
</dbReference>
<organism evidence="1 2">
    <name type="scientific">Gymnopus androsaceus JB14</name>
    <dbReference type="NCBI Taxonomy" id="1447944"/>
    <lineage>
        <taxon>Eukaryota</taxon>
        <taxon>Fungi</taxon>
        <taxon>Dikarya</taxon>
        <taxon>Basidiomycota</taxon>
        <taxon>Agaricomycotina</taxon>
        <taxon>Agaricomycetes</taxon>
        <taxon>Agaricomycetidae</taxon>
        <taxon>Agaricales</taxon>
        <taxon>Marasmiineae</taxon>
        <taxon>Omphalotaceae</taxon>
        <taxon>Gymnopus</taxon>
    </lineage>
</organism>